<organism evidence="13 14">
    <name type="scientific">Marasmius crinis-equi</name>
    <dbReference type="NCBI Taxonomy" id="585013"/>
    <lineage>
        <taxon>Eukaryota</taxon>
        <taxon>Fungi</taxon>
        <taxon>Dikarya</taxon>
        <taxon>Basidiomycota</taxon>
        <taxon>Agaricomycotina</taxon>
        <taxon>Agaricomycetes</taxon>
        <taxon>Agaricomycetidae</taxon>
        <taxon>Agaricales</taxon>
        <taxon>Marasmiineae</taxon>
        <taxon>Marasmiaceae</taxon>
        <taxon>Marasmius</taxon>
    </lineage>
</organism>
<dbReference type="InterPro" id="IPR004360">
    <property type="entry name" value="Glyas_Fos-R_dOase_dom"/>
</dbReference>
<keyword evidence="14" id="KW-1185">Reference proteome</keyword>
<evidence type="ECO:0000256" key="11">
    <source>
        <dbReference type="ARBA" id="ARBA00033298"/>
    </source>
</evidence>
<dbReference type="Pfam" id="PF00903">
    <property type="entry name" value="Glyoxalase"/>
    <property type="match status" value="1"/>
</dbReference>
<dbReference type="Proteomes" id="UP001465976">
    <property type="component" value="Unassembled WGS sequence"/>
</dbReference>
<sequence length="178" mass="20225">MFRVKDPKVSLDFYTRIIGMSLLSEKKFDDFTLYFLAFDSENKFDSLSAEERAKEVWSREGILELTHNHGTESDPEFKGYSSGNSDPGKGFGHIAVSVEDVEKACARFEQLGVTFKKKLTDGKMRHIAFILDPDGLGFSDANVKIFYDAYGEENQPLYINKADDSQEIDVHTLFDTRP</sequence>
<evidence type="ECO:0000313" key="13">
    <source>
        <dbReference type="EMBL" id="KAL0573140.1"/>
    </source>
</evidence>
<accession>A0ABR3FCV0</accession>
<dbReference type="PROSITE" id="PS51819">
    <property type="entry name" value="VOC"/>
    <property type="match status" value="1"/>
</dbReference>
<dbReference type="EC" id="4.4.1.5" evidence="4"/>
<name>A0ABR3FCV0_9AGAR</name>
<evidence type="ECO:0000256" key="9">
    <source>
        <dbReference type="ARBA" id="ARBA00030892"/>
    </source>
</evidence>
<keyword evidence="7 13" id="KW-0456">Lyase</keyword>
<dbReference type="SUPFAM" id="SSF54593">
    <property type="entry name" value="Glyoxalase/Bleomycin resistance protein/Dihydroxybiphenyl dioxygenase"/>
    <property type="match status" value="1"/>
</dbReference>
<dbReference type="InterPro" id="IPR037523">
    <property type="entry name" value="VOC_core"/>
</dbReference>
<evidence type="ECO:0000256" key="5">
    <source>
        <dbReference type="ARBA" id="ARBA00022723"/>
    </source>
</evidence>
<dbReference type="NCBIfam" id="TIGR00068">
    <property type="entry name" value="glyox_I"/>
    <property type="match status" value="1"/>
</dbReference>
<comment type="caution">
    <text evidence="13">The sequence shown here is derived from an EMBL/GenBank/DDBJ whole genome shotgun (WGS) entry which is preliminary data.</text>
</comment>
<evidence type="ECO:0000256" key="1">
    <source>
        <dbReference type="ARBA" id="ARBA00001947"/>
    </source>
</evidence>
<evidence type="ECO:0000256" key="8">
    <source>
        <dbReference type="ARBA" id="ARBA00030291"/>
    </source>
</evidence>
<reference evidence="13 14" key="1">
    <citation type="submission" date="2024-02" db="EMBL/GenBank/DDBJ databases">
        <title>A draft genome for the cacao thread blight pathogen Marasmius crinis-equi.</title>
        <authorList>
            <person name="Cohen S.P."/>
            <person name="Baruah I.K."/>
            <person name="Amoako-Attah I."/>
            <person name="Bukari Y."/>
            <person name="Meinhardt L.W."/>
            <person name="Bailey B.A."/>
        </authorList>
    </citation>
    <scope>NUCLEOTIDE SEQUENCE [LARGE SCALE GENOMIC DNA]</scope>
    <source>
        <strain evidence="13 14">GH-76</strain>
    </source>
</reference>
<dbReference type="CDD" id="cd07233">
    <property type="entry name" value="GlxI_Zn"/>
    <property type="match status" value="1"/>
</dbReference>
<dbReference type="InterPro" id="IPR029068">
    <property type="entry name" value="Glyas_Bleomycin-R_OHBP_Dase"/>
</dbReference>
<evidence type="ECO:0000256" key="3">
    <source>
        <dbReference type="ARBA" id="ARBA00010363"/>
    </source>
</evidence>
<evidence type="ECO:0000256" key="7">
    <source>
        <dbReference type="ARBA" id="ARBA00023239"/>
    </source>
</evidence>
<protein>
    <recommendedName>
        <fullName evidence="4">lactoylglutathione lyase</fullName>
        <ecNumber evidence="4">4.4.1.5</ecNumber>
    </recommendedName>
    <alternativeName>
        <fullName evidence="9">Aldoketomutase</fullName>
    </alternativeName>
    <alternativeName>
        <fullName evidence="8">Ketone-aldehyde mutase</fullName>
    </alternativeName>
    <alternativeName>
        <fullName evidence="10">Methylglyoxalase</fullName>
    </alternativeName>
    <alternativeName>
        <fullName evidence="11">S-D-lactoylglutathione methylglyoxal lyase</fullName>
    </alternativeName>
</protein>
<dbReference type="Gene3D" id="3.10.180.10">
    <property type="entry name" value="2,3-Dihydroxybiphenyl 1,2-Dioxygenase, domain 1"/>
    <property type="match status" value="1"/>
</dbReference>
<dbReference type="EMBL" id="JBAHYK010000539">
    <property type="protein sequence ID" value="KAL0573140.1"/>
    <property type="molecule type" value="Genomic_DNA"/>
</dbReference>
<evidence type="ECO:0000313" key="14">
    <source>
        <dbReference type="Proteomes" id="UP001465976"/>
    </source>
</evidence>
<comment type="similarity">
    <text evidence="3">Belongs to the glyoxalase I family.</text>
</comment>
<dbReference type="GO" id="GO:0004462">
    <property type="term" value="F:lactoylglutathione lyase activity"/>
    <property type="evidence" value="ECO:0007669"/>
    <property type="project" value="UniProtKB-EC"/>
</dbReference>
<evidence type="ECO:0000259" key="12">
    <source>
        <dbReference type="PROSITE" id="PS51819"/>
    </source>
</evidence>
<feature type="domain" description="VOC" evidence="12">
    <location>
        <begin position="1"/>
        <end position="143"/>
    </location>
</feature>
<keyword evidence="6" id="KW-0862">Zinc</keyword>
<comment type="pathway">
    <text evidence="2">Secondary metabolite metabolism; methylglyoxal degradation; (R)-lactate from methylglyoxal: step 1/2.</text>
</comment>
<proteinExistence type="inferred from homology"/>
<dbReference type="InterPro" id="IPR004361">
    <property type="entry name" value="Glyoxalase_1"/>
</dbReference>
<dbReference type="PROSITE" id="PS00935">
    <property type="entry name" value="GLYOXALASE_I_2"/>
    <property type="match status" value="1"/>
</dbReference>
<comment type="cofactor">
    <cofactor evidence="1">
        <name>Zn(2+)</name>
        <dbReference type="ChEBI" id="CHEBI:29105"/>
    </cofactor>
</comment>
<gene>
    <name evidence="13" type="primary">GLO1</name>
    <name evidence="13" type="ORF">V5O48_008828</name>
</gene>
<keyword evidence="5" id="KW-0479">Metal-binding</keyword>
<dbReference type="PANTHER" id="PTHR10374:SF30">
    <property type="entry name" value="LACTOYLGLUTATHIONE LYASE"/>
    <property type="match status" value="1"/>
</dbReference>
<evidence type="ECO:0000256" key="6">
    <source>
        <dbReference type="ARBA" id="ARBA00022833"/>
    </source>
</evidence>
<evidence type="ECO:0000256" key="2">
    <source>
        <dbReference type="ARBA" id="ARBA00005008"/>
    </source>
</evidence>
<evidence type="ECO:0000256" key="4">
    <source>
        <dbReference type="ARBA" id="ARBA00012081"/>
    </source>
</evidence>
<dbReference type="InterPro" id="IPR018146">
    <property type="entry name" value="Glyoxalase_1_CS"/>
</dbReference>
<evidence type="ECO:0000256" key="10">
    <source>
        <dbReference type="ARBA" id="ARBA00032460"/>
    </source>
</evidence>
<dbReference type="PANTHER" id="PTHR10374">
    <property type="entry name" value="LACTOYLGLUTATHIONE LYASE GLYOXALASE I"/>
    <property type="match status" value="1"/>
</dbReference>